<dbReference type="Proteomes" id="UP000245639">
    <property type="component" value="Unassembled WGS sequence"/>
</dbReference>
<dbReference type="RefSeq" id="WP_116711385.1">
    <property type="nucleotide sequence ID" value="NZ_QEKW01000031.1"/>
</dbReference>
<dbReference type="PANTHER" id="PTHR37822">
    <property type="entry name" value="SPORE PHOTOPRODUCT LYASE-RELATED"/>
    <property type="match status" value="1"/>
</dbReference>
<dbReference type="OrthoDB" id="9783671at2"/>
<dbReference type="Gene3D" id="3.80.30.30">
    <property type="match status" value="1"/>
</dbReference>
<dbReference type="EMBL" id="QEKW01000031">
    <property type="protein sequence ID" value="PVY96323.1"/>
    <property type="molecule type" value="Genomic_DNA"/>
</dbReference>
<dbReference type="GO" id="GO:1904047">
    <property type="term" value="F:S-adenosyl-L-methionine binding"/>
    <property type="evidence" value="ECO:0007669"/>
    <property type="project" value="TreeGrafter"/>
</dbReference>
<reference evidence="1 2" key="1">
    <citation type="submission" date="2018-04" db="EMBL/GenBank/DDBJ databases">
        <title>Genomic Encyclopedia of Type Strains, Phase IV (KMG-IV): sequencing the most valuable type-strain genomes for metagenomic binning, comparative biology and taxonomic classification.</title>
        <authorList>
            <person name="Goeker M."/>
        </authorList>
    </citation>
    <scope>NUCLEOTIDE SEQUENCE [LARGE SCALE GENOMIC DNA]</scope>
    <source>
        <strain evidence="1 2">DSM 45771</strain>
    </source>
</reference>
<protein>
    <submittedName>
        <fullName evidence="1">Spore photoproduct lyase family protein</fullName>
    </submittedName>
</protein>
<comment type="caution">
    <text evidence="1">The sequence shown here is derived from an EMBL/GenBank/DDBJ whole genome shotgun (WGS) entry which is preliminary data.</text>
</comment>
<dbReference type="Gene3D" id="3.40.50.12110">
    <property type="match status" value="1"/>
</dbReference>
<dbReference type="GO" id="GO:0003913">
    <property type="term" value="F:DNA photolyase activity"/>
    <property type="evidence" value="ECO:0007669"/>
    <property type="project" value="TreeGrafter"/>
</dbReference>
<dbReference type="InterPro" id="IPR049539">
    <property type="entry name" value="SPL"/>
</dbReference>
<evidence type="ECO:0000313" key="1">
    <source>
        <dbReference type="EMBL" id="PVY96323.1"/>
    </source>
</evidence>
<proteinExistence type="predicted"/>
<sequence length="363" mass="40106">MRSLPGARPLLEVATIHAEPAALASARGQEVLARFPDAEVVEIASHWRIPDLHGAEENVARWARVKAEHLVLGVKKTLTVRPSGRSADFIAPSTANGCAMACAYCYVPRRKGYANPITVFTNIDAISRSIARHVARQGPKTGPNGPGPNQCDASDWVYDIGENSDCSVDARVSDNVADLVALFARLDGAKASFATKHVNRDLLDLDPRGGTRVRFSLMPRRDAQLLDIRTSSIDERIGAVDDFLAAGYEVHLNFSPVVLRERWQSEWAALLDELTERLSPAAKAQAACEVILLTHHEGLHDVNLGWHPRAEDVLWRPEAQEAKRTGQGGAVVRYRVEVKRRAVARFRELVARHAPWLTIRYAF</sequence>
<dbReference type="FunFam" id="3.40.50.12110:FF:000002">
    <property type="entry name" value="Spore photoproduct lyase"/>
    <property type="match status" value="1"/>
</dbReference>
<accession>A0A2U1E8Q2</accession>
<dbReference type="Pfam" id="PF20903">
    <property type="entry name" value="SPL"/>
    <property type="match status" value="1"/>
</dbReference>
<dbReference type="PANTHER" id="PTHR37822:SF2">
    <property type="entry name" value="SPORE PHOTOPRODUCT LYASE"/>
    <property type="match status" value="1"/>
</dbReference>
<keyword evidence="2" id="KW-1185">Reference proteome</keyword>
<dbReference type="NCBIfam" id="TIGR03886">
    <property type="entry name" value="lyase_spl_fam"/>
    <property type="match status" value="1"/>
</dbReference>
<name>A0A2U1E8Q2_9PSEU</name>
<evidence type="ECO:0000313" key="2">
    <source>
        <dbReference type="Proteomes" id="UP000245639"/>
    </source>
</evidence>
<keyword evidence="1" id="KW-0456">Lyase</keyword>
<dbReference type="AlphaFoldDB" id="A0A2U1E8Q2"/>
<organism evidence="1 2">
    <name type="scientific">Actinomycetospora cinnamomea</name>
    <dbReference type="NCBI Taxonomy" id="663609"/>
    <lineage>
        <taxon>Bacteria</taxon>
        <taxon>Bacillati</taxon>
        <taxon>Actinomycetota</taxon>
        <taxon>Actinomycetes</taxon>
        <taxon>Pseudonocardiales</taxon>
        <taxon>Pseudonocardiaceae</taxon>
        <taxon>Actinomycetospora</taxon>
    </lineage>
</organism>
<dbReference type="InterPro" id="IPR023805">
    <property type="entry name" value="Uncharacterised_Spl-rel"/>
</dbReference>
<dbReference type="GO" id="GO:0042601">
    <property type="term" value="C:endospore-forming forespore"/>
    <property type="evidence" value="ECO:0007669"/>
    <property type="project" value="TreeGrafter"/>
</dbReference>
<gene>
    <name evidence="1" type="ORF">C8D89_13112</name>
</gene>
<dbReference type="GO" id="GO:0051539">
    <property type="term" value="F:4 iron, 4 sulfur cluster binding"/>
    <property type="evidence" value="ECO:0007669"/>
    <property type="project" value="TreeGrafter"/>
</dbReference>